<keyword evidence="3" id="KW-1185">Reference proteome</keyword>
<protein>
    <submittedName>
        <fullName evidence="2">Uncharacterized protein</fullName>
    </submittedName>
</protein>
<organism evidence="2 3">
    <name type="scientific">Breoghania corrubedonensis</name>
    <dbReference type="NCBI Taxonomy" id="665038"/>
    <lineage>
        <taxon>Bacteria</taxon>
        <taxon>Pseudomonadati</taxon>
        <taxon>Pseudomonadota</taxon>
        <taxon>Alphaproteobacteria</taxon>
        <taxon>Hyphomicrobiales</taxon>
        <taxon>Stappiaceae</taxon>
        <taxon>Breoghania</taxon>
    </lineage>
</organism>
<reference evidence="2 3" key="1">
    <citation type="submission" date="2018-04" db="EMBL/GenBank/DDBJ databases">
        <title>Genomic Encyclopedia of Archaeal and Bacterial Type Strains, Phase II (KMG-II): from individual species to whole genera.</title>
        <authorList>
            <person name="Goeker M."/>
        </authorList>
    </citation>
    <scope>NUCLEOTIDE SEQUENCE [LARGE SCALE GENOMIC DNA]</scope>
    <source>
        <strain evidence="2 3">DSM 23382</strain>
    </source>
</reference>
<sequence length="511" mass="55621">MANFWATTFSFPSSPAPDPNPLQTLPGSTDDGSAADINKANSEALFPYMDGSSEATSLESPKDSSGNTVDLSTVALTDITPEFFSGLHSSQQLQLLNRSDVDGELVLTGGGERLDVLLGSDGRTVLVLQALSKTDLAPMANDDQKLIADYANALYADAPDVVDDLAASWGVALGESADTYRSAMAALVQTEIDDINGDGSQHAAVFTEQLELIIDRIDQNSLFSSSNINSEISDITDRYKRMRQFEKTVAAQSFSDPETTVYEGLNSLDNNANIASGLNSFLVQEQRLLELAKQRHSLSQSASVQGKSLDLPSLISMLQLSYNIKKEAEVAVLTEELQQQNALLRDYAAMQKLVNDVLKQFPSGEDGSKQKRNISGSTGEPVVSASDPDWSTATMNLDVQERRAMIMFSSYFSGPNLLKLGHPLEALRGITRPLESFSKTKDGKTVLVEKTQSAWNIYSTQLADAVTLINQNSQILTNEISSINQERNRHFDLANNALRRLNDSLTSIARM</sequence>
<proteinExistence type="predicted"/>
<feature type="compositionally biased region" description="Polar residues" evidence="1">
    <location>
        <begin position="21"/>
        <end position="31"/>
    </location>
</feature>
<dbReference type="EMBL" id="QAYG01000011">
    <property type="protein sequence ID" value="PTW56667.1"/>
    <property type="molecule type" value="Genomic_DNA"/>
</dbReference>
<evidence type="ECO:0000256" key="1">
    <source>
        <dbReference type="SAM" id="MobiDB-lite"/>
    </source>
</evidence>
<dbReference type="AlphaFoldDB" id="A0A2T5UYV0"/>
<evidence type="ECO:0000313" key="3">
    <source>
        <dbReference type="Proteomes" id="UP000244081"/>
    </source>
</evidence>
<gene>
    <name evidence="2" type="ORF">C8N35_111130</name>
</gene>
<feature type="region of interest" description="Disordered" evidence="1">
    <location>
        <begin position="9"/>
        <end position="35"/>
    </location>
</feature>
<evidence type="ECO:0000313" key="2">
    <source>
        <dbReference type="EMBL" id="PTW56667.1"/>
    </source>
</evidence>
<name>A0A2T5UYV0_9HYPH</name>
<dbReference type="RefSeq" id="WP_107991695.1">
    <property type="nucleotide sequence ID" value="NZ_QAYG01000011.1"/>
</dbReference>
<comment type="caution">
    <text evidence="2">The sequence shown here is derived from an EMBL/GenBank/DDBJ whole genome shotgun (WGS) entry which is preliminary data.</text>
</comment>
<feature type="region of interest" description="Disordered" evidence="1">
    <location>
        <begin position="361"/>
        <end position="389"/>
    </location>
</feature>
<accession>A0A2T5UYV0</accession>
<dbReference type="Proteomes" id="UP000244081">
    <property type="component" value="Unassembled WGS sequence"/>
</dbReference>
<dbReference type="OrthoDB" id="8441593at2"/>